<sequence>MKQENRIEKQQGFTLIELVVVIAILGILAAFALPRFAQLSEQAHQASVRATAGALAAGVALAKTQWVSNGRSADLDDVEDFGNGLVDVSPEGWPTANGGSNDPNMVATRCIQVWENVMQANAPSISENGATDYHTTVQGDADGVGAGADCVFTYQLDSQGSTIEYDADTGEVTTTL</sequence>
<evidence type="ECO:0000313" key="3">
    <source>
        <dbReference type="Proteomes" id="UP000036102"/>
    </source>
</evidence>
<accession>A0A0J7J4J9</accession>
<dbReference type="PANTHER" id="PTHR30093">
    <property type="entry name" value="GENERAL SECRETION PATHWAY PROTEIN G"/>
    <property type="match status" value="1"/>
</dbReference>
<reference evidence="2 3" key="1">
    <citation type="submission" date="2015-06" db="EMBL/GenBank/DDBJ databases">
        <title>Marinobacter subterrani, a genetically tractable neutrophilic iron-oxidizing strain isolated from the Soudan Iron Mine.</title>
        <authorList>
            <person name="Bonis B.M."/>
            <person name="Gralnick J.A."/>
        </authorList>
    </citation>
    <scope>NUCLEOTIDE SEQUENCE [LARGE SCALE GENOMIC DNA]</scope>
    <source>
        <strain evidence="2 3">JG233</strain>
    </source>
</reference>
<proteinExistence type="predicted"/>
<organism evidence="2 3">
    <name type="scientific">Marinobacter subterrani</name>
    <dbReference type="NCBI Taxonomy" id="1658765"/>
    <lineage>
        <taxon>Bacteria</taxon>
        <taxon>Pseudomonadati</taxon>
        <taxon>Pseudomonadota</taxon>
        <taxon>Gammaproteobacteria</taxon>
        <taxon>Pseudomonadales</taxon>
        <taxon>Marinobacteraceae</taxon>
        <taxon>Marinobacter</taxon>
    </lineage>
</organism>
<dbReference type="NCBIfam" id="TIGR02532">
    <property type="entry name" value="IV_pilin_GFxxxE"/>
    <property type="match status" value="1"/>
</dbReference>
<dbReference type="PANTHER" id="PTHR30093:SF46">
    <property type="entry name" value="MSHA MINOR PILIN PROTEIN MSHB"/>
    <property type="match status" value="1"/>
</dbReference>
<dbReference type="STRING" id="1658765.Msub_20750"/>
<dbReference type="OrthoDB" id="6118991at2"/>
<dbReference type="EMBL" id="LFBU01000002">
    <property type="protein sequence ID" value="KMQ73538.1"/>
    <property type="molecule type" value="Genomic_DNA"/>
</dbReference>
<feature type="transmembrane region" description="Helical" evidence="1">
    <location>
        <begin position="12"/>
        <end position="33"/>
    </location>
</feature>
<dbReference type="PROSITE" id="PS00409">
    <property type="entry name" value="PROKAR_NTER_METHYL"/>
    <property type="match status" value="1"/>
</dbReference>
<dbReference type="Gene3D" id="3.30.700.10">
    <property type="entry name" value="Glycoprotein, Type 4 Pilin"/>
    <property type="match status" value="1"/>
</dbReference>
<gene>
    <name evidence="2" type="ORF">Msub_20750</name>
</gene>
<dbReference type="InterPro" id="IPR045584">
    <property type="entry name" value="Pilin-like"/>
</dbReference>
<dbReference type="SUPFAM" id="SSF54523">
    <property type="entry name" value="Pili subunits"/>
    <property type="match status" value="1"/>
</dbReference>
<evidence type="ECO:0000256" key="1">
    <source>
        <dbReference type="SAM" id="Phobius"/>
    </source>
</evidence>
<comment type="caution">
    <text evidence="2">The sequence shown here is derived from an EMBL/GenBank/DDBJ whole genome shotgun (WGS) entry which is preliminary data.</text>
</comment>
<dbReference type="InterPro" id="IPR012902">
    <property type="entry name" value="N_methyl_site"/>
</dbReference>
<keyword evidence="1" id="KW-0812">Transmembrane</keyword>
<name>A0A0J7J4J9_9GAMM</name>
<keyword evidence="3" id="KW-1185">Reference proteome</keyword>
<dbReference type="AlphaFoldDB" id="A0A0J7J4J9"/>
<protein>
    <submittedName>
        <fullName evidence="2">Prepilin-type N-terminal cleavage/methylation domain</fullName>
    </submittedName>
</protein>
<dbReference type="Proteomes" id="UP000036102">
    <property type="component" value="Unassembled WGS sequence"/>
</dbReference>
<dbReference type="PATRIC" id="fig|1658765.3.peg.4013"/>
<keyword evidence="1" id="KW-1133">Transmembrane helix</keyword>
<keyword evidence="1" id="KW-0472">Membrane</keyword>
<evidence type="ECO:0000313" key="2">
    <source>
        <dbReference type="EMBL" id="KMQ73538.1"/>
    </source>
</evidence>
<dbReference type="RefSeq" id="WP_048497771.1">
    <property type="nucleotide sequence ID" value="NZ_LFBU01000002.1"/>
</dbReference>
<dbReference type="Pfam" id="PF07963">
    <property type="entry name" value="N_methyl"/>
    <property type="match status" value="1"/>
</dbReference>